<reference evidence="1 2" key="2">
    <citation type="submission" date="2018-11" db="EMBL/GenBank/DDBJ databases">
        <authorList>
            <consortium name="Pathogen Informatics"/>
        </authorList>
    </citation>
    <scope>NUCLEOTIDE SEQUENCE [LARGE SCALE GENOMIC DNA]</scope>
    <source>
        <strain evidence="1 2">NST_G2</strain>
    </source>
</reference>
<evidence type="ECO:0000313" key="3">
    <source>
        <dbReference type="WBParaSite" id="SSLN_0000816201-mRNA-1"/>
    </source>
</evidence>
<accession>A0A183SUG5</accession>
<keyword evidence="2" id="KW-1185">Reference proteome</keyword>
<dbReference type="PANTHER" id="PTHR47027">
    <property type="entry name" value="REVERSE TRANSCRIPTASE DOMAIN-CONTAINING PROTEIN"/>
    <property type="match status" value="1"/>
</dbReference>
<dbReference type="PANTHER" id="PTHR47027:SF26">
    <property type="entry name" value="REVERSE TRANSCRIPTASE DOMAIN-CONTAINING PROTEIN"/>
    <property type="match status" value="1"/>
</dbReference>
<name>A0A183SUG5_SCHSO</name>
<dbReference type="AlphaFoldDB" id="A0A183SUG5"/>
<gene>
    <name evidence="1" type="ORF">SSLN_LOCUS7863</name>
</gene>
<reference evidence="3" key="1">
    <citation type="submission" date="2016-06" db="UniProtKB">
        <authorList>
            <consortium name="WormBaseParasite"/>
        </authorList>
    </citation>
    <scope>IDENTIFICATION</scope>
</reference>
<proteinExistence type="predicted"/>
<sequence length="318" mass="36538">MQDTWMVRKAGKIQGYAGRNEMKNFFKTIKAICGPYIKGTAPLLSSDCRALLTEKFQILKRWSEHFRSVLNCSSAISDAAIDRLPQLNTNNDLDLPSSLAETIRTVKQISIGKAPGSDAIPLEVYKNGRPRLMAELTTIFQEKWRQGQVPQELFRGTTDMIFAARQLQEKCQERRTHLRITFVDRTKAFDTVNRDGLRKVMWKFGCPGRFTHMNHVNGTQLKSVKNFAYLGSTLSRNTRIDDEVAQRISKAGQVFGRLQASVWNRHGIHLNNQLKMYKAVVLTTLLYGMETWTVYSNQARKLNHFHLSCLRSIVKLRW</sequence>
<evidence type="ECO:0000313" key="2">
    <source>
        <dbReference type="Proteomes" id="UP000275846"/>
    </source>
</evidence>
<dbReference type="Proteomes" id="UP000275846">
    <property type="component" value="Unassembled WGS sequence"/>
</dbReference>
<dbReference type="WBParaSite" id="SSLN_0000816201-mRNA-1">
    <property type="protein sequence ID" value="SSLN_0000816201-mRNA-1"/>
    <property type="gene ID" value="SSLN_0000816201"/>
</dbReference>
<protein>
    <submittedName>
        <fullName evidence="3">Reverse transcriptase domain-containing protein</fullName>
    </submittedName>
</protein>
<evidence type="ECO:0000313" key="1">
    <source>
        <dbReference type="EMBL" id="VDL94248.1"/>
    </source>
</evidence>
<dbReference type="OrthoDB" id="6630990at2759"/>
<dbReference type="EMBL" id="UYSU01034350">
    <property type="protein sequence ID" value="VDL94248.1"/>
    <property type="molecule type" value="Genomic_DNA"/>
</dbReference>
<organism evidence="3">
    <name type="scientific">Schistocephalus solidus</name>
    <name type="common">Tapeworm</name>
    <dbReference type="NCBI Taxonomy" id="70667"/>
    <lineage>
        <taxon>Eukaryota</taxon>
        <taxon>Metazoa</taxon>
        <taxon>Spiralia</taxon>
        <taxon>Lophotrochozoa</taxon>
        <taxon>Platyhelminthes</taxon>
        <taxon>Cestoda</taxon>
        <taxon>Eucestoda</taxon>
        <taxon>Diphyllobothriidea</taxon>
        <taxon>Diphyllobothriidae</taxon>
        <taxon>Schistocephalus</taxon>
    </lineage>
</organism>